<dbReference type="Proteomes" id="UP001277761">
    <property type="component" value="Unassembled WGS sequence"/>
</dbReference>
<evidence type="ECO:0000313" key="6">
    <source>
        <dbReference type="EMBL" id="MDX8150368.1"/>
    </source>
</evidence>
<evidence type="ECO:0000256" key="2">
    <source>
        <dbReference type="ARBA" id="ARBA00022801"/>
    </source>
</evidence>
<feature type="domain" description="Xaa-Pro dipeptidyl-peptidase C-terminal" evidence="5">
    <location>
        <begin position="318"/>
        <end position="501"/>
    </location>
</feature>
<feature type="region of interest" description="Disordered" evidence="3">
    <location>
        <begin position="506"/>
        <end position="540"/>
    </location>
</feature>
<dbReference type="InterPro" id="IPR013736">
    <property type="entry name" value="Xaa-Pro_dipept_C"/>
</dbReference>
<dbReference type="InterPro" id="IPR050261">
    <property type="entry name" value="FrsA_esterase"/>
</dbReference>
<organism evidence="6 7">
    <name type="scientific">Patulibacter brassicae</name>
    <dbReference type="NCBI Taxonomy" id="1705717"/>
    <lineage>
        <taxon>Bacteria</taxon>
        <taxon>Bacillati</taxon>
        <taxon>Actinomycetota</taxon>
        <taxon>Thermoleophilia</taxon>
        <taxon>Solirubrobacterales</taxon>
        <taxon>Patulibacteraceae</taxon>
        <taxon>Patulibacter</taxon>
    </lineage>
</organism>
<dbReference type="Pfam" id="PF02129">
    <property type="entry name" value="Peptidase_S15"/>
    <property type="match status" value="1"/>
</dbReference>
<gene>
    <name evidence="6" type="ORF">SK069_02070</name>
</gene>
<feature type="compositionally biased region" description="Low complexity" evidence="3">
    <location>
        <begin position="616"/>
        <end position="627"/>
    </location>
</feature>
<feature type="compositionally biased region" description="Low complexity" evidence="3">
    <location>
        <begin position="508"/>
        <end position="529"/>
    </location>
</feature>
<dbReference type="InterPro" id="IPR029058">
    <property type="entry name" value="AB_hydrolase_fold"/>
</dbReference>
<dbReference type="GO" id="GO:0016787">
    <property type="term" value="F:hydrolase activity"/>
    <property type="evidence" value="ECO:0007669"/>
    <property type="project" value="UniProtKB-KW"/>
</dbReference>
<reference evidence="6 7" key="1">
    <citation type="submission" date="2023-11" db="EMBL/GenBank/DDBJ databases">
        <authorList>
            <person name="Xu M."/>
            <person name="Jiang T."/>
        </authorList>
    </citation>
    <scope>NUCLEOTIDE SEQUENCE [LARGE SCALE GENOMIC DNA]</scope>
    <source>
        <strain evidence="6 7">SD</strain>
    </source>
</reference>
<evidence type="ECO:0000259" key="5">
    <source>
        <dbReference type="SMART" id="SM00939"/>
    </source>
</evidence>
<accession>A0ABU4VEZ9</accession>
<keyword evidence="7" id="KW-1185">Reference proteome</keyword>
<evidence type="ECO:0000313" key="7">
    <source>
        <dbReference type="Proteomes" id="UP001277761"/>
    </source>
</evidence>
<dbReference type="RefSeq" id="WP_319952518.1">
    <property type="nucleotide sequence ID" value="NZ_JAXAVX010000001.1"/>
</dbReference>
<name>A0ABU4VEZ9_9ACTN</name>
<dbReference type="PANTHER" id="PTHR22946:SF9">
    <property type="entry name" value="POLYKETIDE TRANSFERASE AF380"/>
    <property type="match status" value="1"/>
</dbReference>
<comment type="caution">
    <text evidence="6">The sequence shown here is derived from an EMBL/GenBank/DDBJ whole genome shotgun (WGS) entry which is preliminary data.</text>
</comment>
<dbReference type="SMART" id="SM00939">
    <property type="entry name" value="PepX_C"/>
    <property type="match status" value="1"/>
</dbReference>
<feature type="chain" id="PRO_5046393609" evidence="4">
    <location>
        <begin position="24"/>
        <end position="636"/>
    </location>
</feature>
<evidence type="ECO:0000256" key="3">
    <source>
        <dbReference type="SAM" id="MobiDB-lite"/>
    </source>
</evidence>
<sequence>MRSSWVGAAAAAACLLAAAPAAAEQVTVTSFDGTKLDAEFLPAQGLKPGERAPTIVLTHGFGATRETTEIQADAFETALGQIAAGRFRARGYNTITYDSRGFGRSGGEIDLDSPQVDGRDAAAIVDEVARRPEAQLDAPGDPRVGMHGASYGGGIQWALASRDRRVDALVPAISWTSLVQALGRDGRLKLGWGLPLVGLGEVTGLALGVFAPQGPELGAMPGELLQLAIQGAVTGRSDGALNDYLAARSTGDGIANVRAPALILQGTADTLFTPSQSLEMRRLLRQAGTPAKVIWFCGGHGICRTGNGAEKVMVQRVLAWMDRWLKDDRDAPIGPGFEWTADDGALRSAADFPLREAGEITASGSGRLAVTPLSTLGGLLVAALPAPAGAVEVRVPAQASTKEVVGEPVVRLRYRGTATTPGTHLYAQLVDERRNLVVGNQVTPIPVTLDGKEREVERPLEAVAMHVTPGSRYRLQIIDGSNVYGLTTSAGSVDLRQVSLRLPVGDVAGTPGDPALTGTPATPAAPGRTSPVRPRSGGRTRIGLRAFARSGVLMRGTAPSARRVRVRLRVSAATARRLGLRSRTIATGRTARATSWRLRLKPTVAARRALARRASTTMSVTVSSGTRRPTRVVVRR</sequence>
<feature type="signal peptide" evidence="4">
    <location>
        <begin position="1"/>
        <end position="23"/>
    </location>
</feature>
<evidence type="ECO:0000256" key="4">
    <source>
        <dbReference type="SAM" id="SignalP"/>
    </source>
</evidence>
<dbReference type="PANTHER" id="PTHR22946">
    <property type="entry name" value="DIENELACTONE HYDROLASE DOMAIN-CONTAINING PROTEIN-RELATED"/>
    <property type="match status" value="1"/>
</dbReference>
<feature type="region of interest" description="Disordered" evidence="3">
    <location>
        <begin position="616"/>
        <end position="636"/>
    </location>
</feature>
<dbReference type="InterPro" id="IPR000383">
    <property type="entry name" value="Xaa-Pro-like_dom"/>
</dbReference>
<comment type="similarity">
    <text evidence="1">Belongs to the AB hydrolase superfamily.</text>
</comment>
<protein>
    <submittedName>
        <fullName evidence="6">Alpha/beta fold hydrolase</fullName>
    </submittedName>
</protein>
<dbReference type="Gene3D" id="3.40.50.1820">
    <property type="entry name" value="alpha/beta hydrolase"/>
    <property type="match status" value="2"/>
</dbReference>
<keyword evidence="4" id="KW-0732">Signal</keyword>
<dbReference type="EMBL" id="JAXAVX010000001">
    <property type="protein sequence ID" value="MDX8150368.1"/>
    <property type="molecule type" value="Genomic_DNA"/>
</dbReference>
<evidence type="ECO:0000256" key="1">
    <source>
        <dbReference type="ARBA" id="ARBA00008645"/>
    </source>
</evidence>
<dbReference type="SUPFAM" id="SSF53474">
    <property type="entry name" value="alpha/beta-Hydrolases"/>
    <property type="match status" value="1"/>
</dbReference>
<keyword evidence="2 6" id="KW-0378">Hydrolase</keyword>
<proteinExistence type="inferred from homology"/>